<dbReference type="Gene3D" id="3.90.550.10">
    <property type="entry name" value="Spore Coat Polysaccharide Biosynthesis Protein SpsA, Chain A"/>
    <property type="match status" value="1"/>
</dbReference>
<gene>
    <name evidence="6" type="ORF">BJ970_004594</name>
</gene>
<dbReference type="AlphaFoldDB" id="A0A840QB77"/>
<accession>A0A840QB77</accession>
<dbReference type="Pfam" id="PF00535">
    <property type="entry name" value="Glycos_transf_2"/>
    <property type="match status" value="1"/>
</dbReference>
<comment type="caution">
    <text evidence="6">The sequence shown here is derived from an EMBL/GenBank/DDBJ whole genome shotgun (WGS) entry which is preliminary data.</text>
</comment>
<comment type="pathway">
    <text evidence="1">Cell wall biogenesis; cell wall polysaccharide biosynthesis.</text>
</comment>
<reference evidence="6 7" key="1">
    <citation type="submission" date="2020-08" db="EMBL/GenBank/DDBJ databases">
        <title>Sequencing the genomes of 1000 actinobacteria strains.</title>
        <authorList>
            <person name="Klenk H.-P."/>
        </authorList>
    </citation>
    <scope>NUCLEOTIDE SEQUENCE [LARGE SCALE GENOMIC DNA]</scope>
    <source>
        <strain evidence="6 7">DSM 45584</strain>
    </source>
</reference>
<dbReference type="RefSeq" id="WP_184728089.1">
    <property type="nucleotide sequence ID" value="NZ_JACHIW010000001.1"/>
</dbReference>
<evidence type="ECO:0000256" key="1">
    <source>
        <dbReference type="ARBA" id="ARBA00004776"/>
    </source>
</evidence>
<proteinExistence type="inferred from homology"/>
<dbReference type="PANTHER" id="PTHR43179">
    <property type="entry name" value="RHAMNOSYLTRANSFERASE WBBL"/>
    <property type="match status" value="1"/>
</dbReference>
<evidence type="ECO:0000313" key="6">
    <source>
        <dbReference type="EMBL" id="MBB5157060.1"/>
    </source>
</evidence>
<evidence type="ECO:0000259" key="5">
    <source>
        <dbReference type="Pfam" id="PF00535"/>
    </source>
</evidence>
<evidence type="ECO:0000256" key="4">
    <source>
        <dbReference type="ARBA" id="ARBA00022679"/>
    </source>
</evidence>
<dbReference type="InterPro" id="IPR029044">
    <property type="entry name" value="Nucleotide-diphossugar_trans"/>
</dbReference>
<evidence type="ECO:0000313" key="7">
    <source>
        <dbReference type="Proteomes" id="UP000584374"/>
    </source>
</evidence>
<dbReference type="PANTHER" id="PTHR43179:SF12">
    <property type="entry name" value="GALACTOFURANOSYLTRANSFERASE GLFT2"/>
    <property type="match status" value="1"/>
</dbReference>
<evidence type="ECO:0000256" key="3">
    <source>
        <dbReference type="ARBA" id="ARBA00022676"/>
    </source>
</evidence>
<keyword evidence="4 6" id="KW-0808">Transferase</keyword>
<dbReference type="InterPro" id="IPR001173">
    <property type="entry name" value="Glyco_trans_2-like"/>
</dbReference>
<comment type="similarity">
    <text evidence="2">Belongs to the glycosyltransferase 2 family.</text>
</comment>
<feature type="domain" description="Glycosyltransferase 2-like" evidence="5">
    <location>
        <begin position="17"/>
        <end position="172"/>
    </location>
</feature>
<keyword evidence="3" id="KW-0328">Glycosyltransferase</keyword>
<dbReference type="GO" id="GO:0016757">
    <property type="term" value="F:glycosyltransferase activity"/>
    <property type="evidence" value="ECO:0007669"/>
    <property type="project" value="UniProtKB-KW"/>
</dbReference>
<sequence length="309" mass="34155">MTEAQHTQSLSFPRLVSVIIPARNAARMLPGQLEALSRQKYQGPWEVIVVDNGSTDGTAELARRWTGKVPRLEVISVARPGVNYARNAGAAASHGDFLAFCDADDVAAPNWLDAMVAAARTADVVGGHLELDALNTPRVRFTHSMLPPDRLPVIMDFLPYAVGANMGVRADVLTALGGFDPRYAHGGGDDVEFSLRAQLSSYSIAFAPDAVVHYRLRARSWSMAKQQFKHGRADIQLVCDFRAHGMPAEPVSVAAAEWWRLVRRLPDLVSRDRLLNWIRDAAYSAGRVAGNLRYRVWRPRPGVWPRRPT</sequence>
<name>A0A840QB77_9PSEU</name>
<dbReference type="Proteomes" id="UP000584374">
    <property type="component" value="Unassembled WGS sequence"/>
</dbReference>
<evidence type="ECO:0000256" key="2">
    <source>
        <dbReference type="ARBA" id="ARBA00006739"/>
    </source>
</evidence>
<dbReference type="SUPFAM" id="SSF53448">
    <property type="entry name" value="Nucleotide-diphospho-sugar transferases"/>
    <property type="match status" value="1"/>
</dbReference>
<dbReference type="EMBL" id="JACHIW010000001">
    <property type="protein sequence ID" value="MBB5157060.1"/>
    <property type="molecule type" value="Genomic_DNA"/>
</dbReference>
<keyword evidence="7" id="KW-1185">Reference proteome</keyword>
<organism evidence="6 7">
    <name type="scientific">Saccharopolyspora phatthalungensis</name>
    <dbReference type="NCBI Taxonomy" id="664693"/>
    <lineage>
        <taxon>Bacteria</taxon>
        <taxon>Bacillati</taxon>
        <taxon>Actinomycetota</taxon>
        <taxon>Actinomycetes</taxon>
        <taxon>Pseudonocardiales</taxon>
        <taxon>Pseudonocardiaceae</taxon>
        <taxon>Saccharopolyspora</taxon>
    </lineage>
</organism>
<protein>
    <submittedName>
        <fullName evidence="6">Glycosyltransferase involved in cell wall biosynthesis</fullName>
    </submittedName>
</protein>